<dbReference type="SUPFAM" id="SSF51735">
    <property type="entry name" value="NAD(P)-binding Rossmann-fold domains"/>
    <property type="match status" value="1"/>
</dbReference>
<keyword evidence="3" id="KW-1185">Reference proteome</keyword>
<proteinExistence type="predicted"/>
<evidence type="ECO:0000259" key="1">
    <source>
        <dbReference type="Pfam" id="PF01370"/>
    </source>
</evidence>
<comment type="caution">
    <text evidence="2">The sequence shown here is derived from an EMBL/GenBank/DDBJ whole genome shotgun (WGS) entry which is preliminary data.</text>
</comment>
<dbReference type="Gene3D" id="3.40.50.720">
    <property type="entry name" value="NAD(P)-binding Rossmann-like Domain"/>
    <property type="match status" value="1"/>
</dbReference>
<gene>
    <name evidence="2" type="ORF">CEV33_2433</name>
</gene>
<protein>
    <submittedName>
        <fullName evidence="2">RmlD substrate binding domain protein</fullName>
    </submittedName>
</protein>
<dbReference type="PANTHER" id="PTHR43245:SF13">
    <property type="entry name" value="UDP-D-APIOSE_UDP-D-XYLOSE SYNTHASE 2"/>
    <property type="match status" value="1"/>
</dbReference>
<dbReference type="InterPro" id="IPR001509">
    <property type="entry name" value="Epimerase_deHydtase"/>
</dbReference>
<organism evidence="2 3">
    <name type="scientific">Brucella grignonensis</name>
    <dbReference type="NCBI Taxonomy" id="94627"/>
    <lineage>
        <taxon>Bacteria</taxon>
        <taxon>Pseudomonadati</taxon>
        <taxon>Pseudomonadota</taxon>
        <taxon>Alphaproteobacteria</taxon>
        <taxon>Hyphomicrobiales</taxon>
        <taxon>Brucellaceae</taxon>
        <taxon>Brucella/Ochrobactrum group</taxon>
        <taxon>Brucella</taxon>
    </lineage>
</organism>
<dbReference type="Proteomes" id="UP000216478">
    <property type="component" value="Unassembled WGS sequence"/>
</dbReference>
<dbReference type="InterPro" id="IPR050177">
    <property type="entry name" value="Lipid_A_modif_metabolic_enz"/>
</dbReference>
<reference evidence="2 3" key="1">
    <citation type="submission" date="2017-07" db="EMBL/GenBank/DDBJ databases">
        <title>Phylogenetic study on the rhizospheric bacterium Ochrobactrum sp. A44.</title>
        <authorList>
            <person name="Krzyzanowska D.M."/>
            <person name="Ossowicki A."/>
            <person name="Rajewska M."/>
            <person name="Maciag T."/>
            <person name="Kaczynski Z."/>
            <person name="Czerwicka M."/>
            <person name="Jafra S."/>
        </authorList>
    </citation>
    <scope>NUCLEOTIDE SEQUENCE [LARGE SCALE GENOMIC DNA]</scope>
    <source>
        <strain evidence="2 3">OgA9a</strain>
    </source>
</reference>
<sequence length="336" mass="36499">MPKAVIVGGSGQIGIAVSKRLLENAWDVTVVSRHAVPLPSGLFQAYADARDTSALTKIIGADTDLLLSCVAFDTVDAECLAQAGRAAGHIAVISSVSVYCDDWGRTLDEASVGGFPVFPVPLTELSSTVAPGSATYSTRKVAMEQTLQELTQCPITILRPCAIYGPFSKHAREWWFVKRLLDGRTAIPLAYRGRSRFQTTSVAAIADAVLEGFAGKLPPITNVSDANCPTVEEIGHAIMGVMGVRAELVGLPDTRSYPPKFGRTPWSVARPMVCAAAATARKTYAESVESTVRWLLDHVENDNWQSWLPQLAMYPYDHFDYELDEQALRLKIAELE</sequence>
<accession>A0A256F7X0</accession>
<dbReference type="RefSeq" id="WP_094541604.1">
    <property type="nucleotide sequence ID" value="NZ_JBHEER010000001.1"/>
</dbReference>
<dbReference type="PANTHER" id="PTHR43245">
    <property type="entry name" value="BIFUNCTIONAL POLYMYXIN RESISTANCE PROTEIN ARNA"/>
    <property type="match status" value="1"/>
</dbReference>
<dbReference type="OrthoDB" id="7941246at2"/>
<dbReference type="AlphaFoldDB" id="A0A256F7X0"/>
<name>A0A256F7X0_9HYPH</name>
<evidence type="ECO:0000313" key="2">
    <source>
        <dbReference type="EMBL" id="OYR10967.1"/>
    </source>
</evidence>
<dbReference type="Pfam" id="PF01370">
    <property type="entry name" value="Epimerase"/>
    <property type="match status" value="1"/>
</dbReference>
<feature type="domain" description="NAD-dependent epimerase/dehydratase" evidence="1">
    <location>
        <begin position="5"/>
        <end position="209"/>
    </location>
</feature>
<dbReference type="InterPro" id="IPR036291">
    <property type="entry name" value="NAD(P)-bd_dom_sf"/>
</dbReference>
<dbReference type="EMBL" id="NNRL01000163">
    <property type="protein sequence ID" value="OYR10967.1"/>
    <property type="molecule type" value="Genomic_DNA"/>
</dbReference>
<evidence type="ECO:0000313" key="3">
    <source>
        <dbReference type="Proteomes" id="UP000216478"/>
    </source>
</evidence>